<reference evidence="7" key="2">
    <citation type="submission" date="2023-01" db="EMBL/GenBank/DDBJ databases">
        <title>Draft genome sequence of Agaribacter marinus strain NBRC 110023.</title>
        <authorList>
            <person name="Sun Q."/>
            <person name="Mori K."/>
        </authorList>
    </citation>
    <scope>NUCLEOTIDE SEQUENCE</scope>
    <source>
        <strain evidence="7">NBRC 110023</strain>
    </source>
</reference>
<dbReference type="RefSeq" id="WP_284217442.1">
    <property type="nucleotide sequence ID" value="NZ_BSOT01000005.1"/>
</dbReference>
<dbReference type="InterPro" id="IPR001926">
    <property type="entry name" value="TrpB-like_PALP"/>
</dbReference>
<sequence>MKRHSLQTEIETALNISLPSKTQKIVWPRYNDDEHNNTHHRNREVWVKRDDLIHPIISGNKWRKLSPIITQAIKENWRHVASFGGGYSNHLHALGYVSNKLNIQCTAIIRGDYSKHTTPMIDDLLRWNSHIIYVNKLEYARRNEHEYIQTLKNKLHANAVIPEGGTSADTLSGVASIIGELQSIANISNLLLPVGSGGTMAGLIHAINHKYTKAGNLMHVHGISVLKGKGYHDELIRSLLHNDKHSNFWRVHEEFHHGGYAKVSETLLNFSEFFTQKTGIDLDSVYNAKSFYALNQLLKDDTFKDNTKVCILHTGGMQGNRKK</sequence>
<evidence type="ECO:0000259" key="6">
    <source>
        <dbReference type="Pfam" id="PF00291"/>
    </source>
</evidence>
<feature type="modified residue" description="N6-(pyridoxal phosphate)lysine" evidence="5">
    <location>
        <position position="61"/>
    </location>
</feature>
<evidence type="ECO:0000256" key="1">
    <source>
        <dbReference type="ARBA" id="ARBA00001933"/>
    </source>
</evidence>
<dbReference type="InterPro" id="IPR036052">
    <property type="entry name" value="TrpB-like_PALP_sf"/>
</dbReference>
<evidence type="ECO:0000256" key="3">
    <source>
        <dbReference type="ARBA" id="ARBA00022898"/>
    </source>
</evidence>
<protein>
    <submittedName>
        <fullName evidence="7">1-aminocyclopropane-1-carboxylate deaminase</fullName>
    </submittedName>
</protein>
<reference evidence="7" key="1">
    <citation type="journal article" date="2014" name="Int. J. Syst. Evol. Microbiol.">
        <title>Complete genome sequence of Corynebacterium casei LMG S-19264T (=DSM 44701T), isolated from a smear-ripened cheese.</title>
        <authorList>
            <consortium name="US DOE Joint Genome Institute (JGI-PGF)"/>
            <person name="Walter F."/>
            <person name="Albersmeier A."/>
            <person name="Kalinowski J."/>
            <person name="Ruckert C."/>
        </authorList>
    </citation>
    <scope>NUCLEOTIDE SEQUENCE</scope>
    <source>
        <strain evidence="7">NBRC 110023</strain>
    </source>
</reference>
<evidence type="ECO:0000313" key="8">
    <source>
        <dbReference type="Proteomes" id="UP001156601"/>
    </source>
</evidence>
<keyword evidence="3 5" id="KW-0663">Pyridoxal phosphate</keyword>
<dbReference type="PANTHER" id="PTHR43780">
    <property type="entry name" value="1-AMINOCYCLOPROPANE-1-CARBOXYLATE DEAMINASE-RELATED"/>
    <property type="match status" value="1"/>
</dbReference>
<evidence type="ECO:0000256" key="4">
    <source>
        <dbReference type="PIRSR" id="PIRSR006278-1"/>
    </source>
</evidence>
<dbReference type="Proteomes" id="UP001156601">
    <property type="component" value="Unassembled WGS sequence"/>
</dbReference>
<name>A0AA37SWS4_9ALTE</name>
<gene>
    <name evidence="7" type="ORF">GCM10007852_20510</name>
</gene>
<dbReference type="Gene3D" id="3.40.50.1100">
    <property type="match status" value="2"/>
</dbReference>
<dbReference type="Pfam" id="PF00291">
    <property type="entry name" value="PALP"/>
    <property type="match status" value="1"/>
</dbReference>
<organism evidence="7 8">
    <name type="scientific">Agaribacter marinus</name>
    <dbReference type="NCBI Taxonomy" id="1431249"/>
    <lineage>
        <taxon>Bacteria</taxon>
        <taxon>Pseudomonadati</taxon>
        <taxon>Pseudomonadota</taxon>
        <taxon>Gammaproteobacteria</taxon>
        <taxon>Alteromonadales</taxon>
        <taxon>Alteromonadaceae</taxon>
        <taxon>Agaribacter</taxon>
    </lineage>
</organism>
<dbReference type="GO" id="GO:0019148">
    <property type="term" value="F:D-cysteine desulfhydrase activity"/>
    <property type="evidence" value="ECO:0007669"/>
    <property type="project" value="TreeGrafter"/>
</dbReference>
<evidence type="ECO:0000256" key="2">
    <source>
        <dbReference type="ARBA" id="ARBA00008639"/>
    </source>
</evidence>
<dbReference type="PIRSF" id="PIRSF006278">
    <property type="entry name" value="ACCD_DCysDesulf"/>
    <property type="match status" value="1"/>
</dbReference>
<dbReference type="EMBL" id="BSOT01000005">
    <property type="protein sequence ID" value="GLR71143.1"/>
    <property type="molecule type" value="Genomic_DNA"/>
</dbReference>
<accession>A0AA37SWS4</accession>
<evidence type="ECO:0000256" key="5">
    <source>
        <dbReference type="PIRSR" id="PIRSR006278-2"/>
    </source>
</evidence>
<comment type="caution">
    <text evidence="7">The sequence shown here is derived from an EMBL/GenBank/DDBJ whole genome shotgun (WGS) entry which is preliminary data.</text>
</comment>
<dbReference type="AlphaFoldDB" id="A0AA37SWS4"/>
<dbReference type="SUPFAM" id="SSF53686">
    <property type="entry name" value="Tryptophan synthase beta subunit-like PLP-dependent enzymes"/>
    <property type="match status" value="1"/>
</dbReference>
<comment type="cofactor">
    <cofactor evidence="1">
        <name>pyridoxal 5'-phosphate</name>
        <dbReference type="ChEBI" id="CHEBI:597326"/>
    </cofactor>
</comment>
<evidence type="ECO:0000313" key="7">
    <source>
        <dbReference type="EMBL" id="GLR71143.1"/>
    </source>
</evidence>
<dbReference type="InterPro" id="IPR027278">
    <property type="entry name" value="ACCD_DCysDesulf"/>
</dbReference>
<dbReference type="PANTHER" id="PTHR43780:SF2">
    <property type="entry name" value="1-AMINOCYCLOPROPANE-1-CARBOXYLATE DEAMINASE-RELATED"/>
    <property type="match status" value="1"/>
</dbReference>
<feature type="active site" description="Nucleophile" evidence="4">
    <location>
        <position position="88"/>
    </location>
</feature>
<feature type="domain" description="Tryptophan synthase beta chain-like PALP" evidence="6">
    <location>
        <begin position="38"/>
        <end position="315"/>
    </location>
</feature>
<comment type="similarity">
    <text evidence="2">Belongs to the ACC deaminase/D-cysteine desulfhydrase family.</text>
</comment>
<proteinExistence type="inferred from homology"/>
<keyword evidence="8" id="KW-1185">Reference proteome</keyword>